<evidence type="ECO:0000313" key="14">
    <source>
        <dbReference type="EMBL" id="ABF41596.1"/>
    </source>
</evidence>
<comment type="subcellular location">
    <subcellularLocation>
        <location evidence="2">Membrane</location>
        <topology evidence="2">Multi-pass membrane protein</topology>
    </subcellularLocation>
</comment>
<evidence type="ECO:0000256" key="4">
    <source>
        <dbReference type="ARBA" id="ARBA00022670"/>
    </source>
</evidence>
<evidence type="ECO:0000313" key="15">
    <source>
        <dbReference type="Proteomes" id="UP000002432"/>
    </source>
</evidence>
<dbReference type="GO" id="GO:0016020">
    <property type="term" value="C:membrane"/>
    <property type="evidence" value="ECO:0007669"/>
    <property type="project" value="UniProtKB-SubCell"/>
</dbReference>
<evidence type="ECO:0000256" key="11">
    <source>
        <dbReference type="ARBA" id="ARBA00023136"/>
    </source>
</evidence>
<evidence type="ECO:0000256" key="8">
    <source>
        <dbReference type="ARBA" id="ARBA00022833"/>
    </source>
</evidence>
<dbReference type="InterPro" id="IPR008915">
    <property type="entry name" value="Peptidase_M50"/>
</dbReference>
<keyword evidence="9 12" id="KW-1133">Transmembrane helix</keyword>
<proteinExistence type="inferred from homology"/>
<feature type="transmembrane region" description="Helical" evidence="12">
    <location>
        <begin position="233"/>
        <end position="255"/>
    </location>
</feature>
<dbReference type="EnsemblBacteria" id="ABF41596">
    <property type="protein sequence ID" value="ABF41596"/>
    <property type="gene ID" value="Acid345_2595"/>
</dbReference>
<dbReference type="PANTHER" id="PTHR39188">
    <property type="entry name" value="MEMBRANE-ASSOCIATED ZINC METALLOPROTEASE M50B"/>
    <property type="match status" value="1"/>
</dbReference>
<evidence type="ECO:0000256" key="10">
    <source>
        <dbReference type="ARBA" id="ARBA00023049"/>
    </source>
</evidence>
<dbReference type="HOGENOM" id="CLU_803546_0_0_0"/>
<sequence length="337" mass="36899">MSSTSLGPASNCRRCGSPLSPGALECLQCHAFVHADELTRISNEAKQLESAGDLRAARERWLTAIPLLPVDAQQTAWINNHAVDLYAQALEADVQRQQEGESKSKWAKRLGPFAPLLVLLGKAKVLFGLLKLKFVLSFAGFIWFYWTIFGMWFGVGFAVLILCHEMGHYIEVKRRGLPVEVPVFLPGLGAYVKWKNLGVSGEGRAMISLAGPLAGFLSSAVCILVYWQTHSKLWLALAHSGAWLNLMNLIPVWALDGAQAIQAVSRYGRVVLLLSCALLFWGTRDYVLLFIGAGVLWQAFVKPTDETSARIAAYFTLLLCALALILVLAPGRGFGAE</sequence>
<evidence type="ECO:0000256" key="9">
    <source>
        <dbReference type="ARBA" id="ARBA00022989"/>
    </source>
</evidence>
<dbReference type="AlphaFoldDB" id="Q1INF4"/>
<keyword evidence="10" id="KW-0482">Metalloprotease</keyword>
<name>Q1INF4_KORVE</name>
<feature type="transmembrane region" description="Helical" evidence="12">
    <location>
        <begin position="205"/>
        <end position="227"/>
    </location>
</feature>
<dbReference type="RefSeq" id="WP_011523397.1">
    <property type="nucleotide sequence ID" value="NC_008009.1"/>
</dbReference>
<keyword evidence="11 12" id="KW-0472">Membrane</keyword>
<dbReference type="PANTHER" id="PTHR39188:SF3">
    <property type="entry name" value="STAGE IV SPORULATION PROTEIN FB"/>
    <property type="match status" value="1"/>
</dbReference>
<evidence type="ECO:0000259" key="13">
    <source>
        <dbReference type="Pfam" id="PF02163"/>
    </source>
</evidence>
<evidence type="ECO:0000256" key="1">
    <source>
        <dbReference type="ARBA" id="ARBA00001947"/>
    </source>
</evidence>
<keyword evidence="8" id="KW-0862">Zinc</keyword>
<dbReference type="OrthoDB" id="9781963at2"/>
<dbReference type="Proteomes" id="UP000002432">
    <property type="component" value="Chromosome"/>
</dbReference>
<evidence type="ECO:0000256" key="3">
    <source>
        <dbReference type="ARBA" id="ARBA00007931"/>
    </source>
</evidence>
<keyword evidence="7" id="KW-0378">Hydrolase</keyword>
<evidence type="ECO:0000256" key="6">
    <source>
        <dbReference type="ARBA" id="ARBA00022723"/>
    </source>
</evidence>
<dbReference type="eggNOG" id="COG1994">
    <property type="taxonomic scope" value="Bacteria"/>
</dbReference>
<protein>
    <submittedName>
        <fullName evidence="14">Peptidase M50</fullName>
    </submittedName>
</protein>
<organism evidence="14 15">
    <name type="scientific">Koribacter versatilis (strain Ellin345)</name>
    <dbReference type="NCBI Taxonomy" id="204669"/>
    <lineage>
        <taxon>Bacteria</taxon>
        <taxon>Pseudomonadati</taxon>
        <taxon>Acidobacteriota</taxon>
        <taxon>Terriglobia</taxon>
        <taxon>Terriglobales</taxon>
        <taxon>Candidatus Korobacteraceae</taxon>
        <taxon>Candidatus Korobacter</taxon>
    </lineage>
</organism>
<comment type="similarity">
    <text evidence="3">Belongs to the peptidase M50B family.</text>
</comment>
<feature type="domain" description="Peptidase M50" evidence="13">
    <location>
        <begin position="153"/>
        <end position="226"/>
    </location>
</feature>
<feature type="transmembrane region" description="Helical" evidence="12">
    <location>
        <begin position="142"/>
        <end position="163"/>
    </location>
</feature>
<dbReference type="EMBL" id="CP000360">
    <property type="protein sequence ID" value="ABF41596.1"/>
    <property type="molecule type" value="Genomic_DNA"/>
</dbReference>
<evidence type="ECO:0000256" key="5">
    <source>
        <dbReference type="ARBA" id="ARBA00022692"/>
    </source>
</evidence>
<reference evidence="14 15" key="1">
    <citation type="journal article" date="2009" name="Appl. Environ. Microbiol.">
        <title>Three genomes from the phylum Acidobacteria provide insight into the lifestyles of these microorganisms in soils.</title>
        <authorList>
            <person name="Ward N.L."/>
            <person name="Challacombe J.F."/>
            <person name="Janssen P.H."/>
            <person name="Henrissat B."/>
            <person name="Coutinho P.M."/>
            <person name="Wu M."/>
            <person name="Xie G."/>
            <person name="Haft D.H."/>
            <person name="Sait M."/>
            <person name="Badger J."/>
            <person name="Barabote R.D."/>
            <person name="Bradley B."/>
            <person name="Brettin T.S."/>
            <person name="Brinkac L.M."/>
            <person name="Bruce D."/>
            <person name="Creasy T."/>
            <person name="Daugherty S.C."/>
            <person name="Davidsen T.M."/>
            <person name="DeBoy R.T."/>
            <person name="Detter J.C."/>
            <person name="Dodson R.J."/>
            <person name="Durkin A.S."/>
            <person name="Ganapathy A."/>
            <person name="Gwinn-Giglio M."/>
            <person name="Han C.S."/>
            <person name="Khouri H."/>
            <person name="Kiss H."/>
            <person name="Kothari S.P."/>
            <person name="Madupu R."/>
            <person name="Nelson K.E."/>
            <person name="Nelson W.C."/>
            <person name="Paulsen I."/>
            <person name="Penn K."/>
            <person name="Ren Q."/>
            <person name="Rosovitz M.J."/>
            <person name="Selengut J.D."/>
            <person name="Shrivastava S."/>
            <person name="Sullivan S.A."/>
            <person name="Tapia R."/>
            <person name="Thompson L.S."/>
            <person name="Watkins K.L."/>
            <person name="Yang Q."/>
            <person name="Yu C."/>
            <person name="Zafar N."/>
            <person name="Zhou L."/>
            <person name="Kuske C.R."/>
        </authorList>
    </citation>
    <scope>NUCLEOTIDE SEQUENCE [LARGE SCALE GENOMIC DNA]</scope>
    <source>
        <strain evidence="14 15">Ellin345</strain>
    </source>
</reference>
<keyword evidence="15" id="KW-1185">Reference proteome</keyword>
<dbReference type="GO" id="GO:0008237">
    <property type="term" value="F:metallopeptidase activity"/>
    <property type="evidence" value="ECO:0007669"/>
    <property type="project" value="UniProtKB-KW"/>
</dbReference>
<keyword evidence="5 12" id="KW-0812">Transmembrane</keyword>
<feature type="transmembrane region" description="Helical" evidence="12">
    <location>
        <begin position="267"/>
        <end position="291"/>
    </location>
</feature>
<dbReference type="Pfam" id="PF02163">
    <property type="entry name" value="Peptidase_M50"/>
    <property type="match status" value="1"/>
</dbReference>
<dbReference type="GO" id="GO:0006508">
    <property type="term" value="P:proteolysis"/>
    <property type="evidence" value="ECO:0007669"/>
    <property type="project" value="UniProtKB-KW"/>
</dbReference>
<keyword evidence="4" id="KW-0645">Protease</keyword>
<evidence type="ECO:0000256" key="7">
    <source>
        <dbReference type="ARBA" id="ARBA00022801"/>
    </source>
</evidence>
<dbReference type="STRING" id="204669.Acid345_2595"/>
<feature type="transmembrane region" description="Helical" evidence="12">
    <location>
        <begin position="311"/>
        <end position="329"/>
    </location>
</feature>
<gene>
    <name evidence="14" type="ordered locus">Acid345_2595</name>
</gene>
<evidence type="ECO:0000256" key="12">
    <source>
        <dbReference type="SAM" id="Phobius"/>
    </source>
</evidence>
<evidence type="ECO:0000256" key="2">
    <source>
        <dbReference type="ARBA" id="ARBA00004141"/>
    </source>
</evidence>
<accession>Q1INF4</accession>
<keyword evidence="6" id="KW-0479">Metal-binding</keyword>
<comment type="cofactor">
    <cofactor evidence="1">
        <name>Zn(2+)</name>
        <dbReference type="ChEBI" id="CHEBI:29105"/>
    </cofactor>
</comment>
<dbReference type="GO" id="GO:0046872">
    <property type="term" value="F:metal ion binding"/>
    <property type="evidence" value="ECO:0007669"/>
    <property type="project" value="UniProtKB-KW"/>
</dbReference>
<dbReference type="KEGG" id="aba:Acid345_2595"/>